<evidence type="ECO:0000256" key="3">
    <source>
        <dbReference type="ARBA" id="ARBA00023163"/>
    </source>
</evidence>
<dbReference type="SUPFAM" id="SSF48498">
    <property type="entry name" value="Tetracyclin repressor-like, C-terminal domain"/>
    <property type="match status" value="1"/>
</dbReference>
<organism evidence="6 7">
    <name type="scientific">Streptomyces milbemycinicus</name>
    <dbReference type="NCBI Taxonomy" id="476552"/>
    <lineage>
        <taxon>Bacteria</taxon>
        <taxon>Bacillati</taxon>
        <taxon>Actinomycetota</taxon>
        <taxon>Actinomycetes</taxon>
        <taxon>Kitasatosporales</taxon>
        <taxon>Streptomycetaceae</taxon>
        <taxon>Streptomyces</taxon>
    </lineage>
</organism>
<protein>
    <submittedName>
        <fullName evidence="6">TetR-like C-terminal domain-containing protein</fullName>
    </submittedName>
</protein>
<dbReference type="Gene3D" id="1.10.10.60">
    <property type="entry name" value="Homeodomain-like"/>
    <property type="match status" value="1"/>
</dbReference>
<dbReference type="PROSITE" id="PS50977">
    <property type="entry name" value="HTH_TETR_2"/>
    <property type="match status" value="1"/>
</dbReference>
<dbReference type="EMBL" id="JBJDQH010000009">
    <property type="protein sequence ID" value="MFK4268667.1"/>
    <property type="molecule type" value="Genomic_DNA"/>
</dbReference>
<keyword evidence="1" id="KW-0805">Transcription regulation</keyword>
<keyword evidence="3" id="KW-0804">Transcription</keyword>
<name>A0ABW8LRY0_9ACTN</name>
<keyword evidence="2 4" id="KW-0238">DNA-binding</keyword>
<dbReference type="InterPro" id="IPR001647">
    <property type="entry name" value="HTH_TetR"/>
</dbReference>
<dbReference type="InterPro" id="IPR011075">
    <property type="entry name" value="TetR_C"/>
</dbReference>
<dbReference type="RefSeq" id="WP_404747445.1">
    <property type="nucleotide sequence ID" value="NZ_JBJDQH010000009.1"/>
</dbReference>
<accession>A0ABW8LRY0</accession>
<dbReference type="PRINTS" id="PR00455">
    <property type="entry name" value="HTHTETR"/>
</dbReference>
<evidence type="ECO:0000256" key="1">
    <source>
        <dbReference type="ARBA" id="ARBA00023015"/>
    </source>
</evidence>
<evidence type="ECO:0000256" key="4">
    <source>
        <dbReference type="PROSITE-ProRule" id="PRU00335"/>
    </source>
</evidence>
<keyword evidence="7" id="KW-1185">Reference proteome</keyword>
<dbReference type="Proteomes" id="UP001620295">
    <property type="component" value="Unassembled WGS sequence"/>
</dbReference>
<dbReference type="Pfam" id="PF00440">
    <property type="entry name" value="TetR_N"/>
    <property type="match status" value="1"/>
</dbReference>
<dbReference type="InterPro" id="IPR009057">
    <property type="entry name" value="Homeodomain-like_sf"/>
</dbReference>
<sequence length="174" mass="18873">MLRAAVRVLAEEGYRGMSFEAVARAAAVGRPATYRRYRDRADLAAAAIAAIGGDVTAPIDTGDTRADLTEFVTRISDAMPHAGIPLLGTVFAERERHPELLARFRERVAEPRRALASALLERGMDRGDVRSDLDVEAAVDHLVGAVFARHITGLPVAPGWAEQTVLTRWRGISC</sequence>
<dbReference type="PANTHER" id="PTHR30055">
    <property type="entry name" value="HTH-TYPE TRANSCRIPTIONAL REGULATOR RUTR"/>
    <property type="match status" value="1"/>
</dbReference>
<evidence type="ECO:0000259" key="5">
    <source>
        <dbReference type="PROSITE" id="PS50977"/>
    </source>
</evidence>
<evidence type="ECO:0000313" key="7">
    <source>
        <dbReference type="Proteomes" id="UP001620295"/>
    </source>
</evidence>
<feature type="domain" description="HTH tetR-type" evidence="5">
    <location>
        <begin position="1"/>
        <end position="55"/>
    </location>
</feature>
<comment type="caution">
    <text evidence="6">The sequence shown here is derived from an EMBL/GenBank/DDBJ whole genome shotgun (WGS) entry which is preliminary data.</text>
</comment>
<dbReference type="InterPro" id="IPR050109">
    <property type="entry name" value="HTH-type_TetR-like_transc_reg"/>
</dbReference>
<dbReference type="PANTHER" id="PTHR30055:SF148">
    <property type="entry name" value="TETR-FAMILY TRANSCRIPTIONAL REGULATOR"/>
    <property type="match status" value="1"/>
</dbReference>
<evidence type="ECO:0000313" key="6">
    <source>
        <dbReference type="EMBL" id="MFK4268667.1"/>
    </source>
</evidence>
<reference evidence="6 7" key="1">
    <citation type="submission" date="2024-11" db="EMBL/GenBank/DDBJ databases">
        <title>The Natural Products Discovery Center: Release of the First 8490 Sequenced Strains for Exploring Actinobacteria Biosynthetic Diversity.</title>
        <authorList>
            <person name="Kalkreuter E."/>
            <person name="Kautsar S.A."/>
            <person name="Yang D."/>
            <person name="Bader C.D."/>
            <person name="Teijaro C.N."/>
            <person name="Fluegel L."/>
            <person name="Davis C.M."/>
            <person name="Simpson J.R."/>
            <person name="Lauterbach L."/>
            <person name="Steele A.D."/>
            <person name="Gui C."/>
            <person name="Meng S."/>
            <person name="Li G."/>
            <person name="Viehrig K."/>
            <person name="Ye F."/>
            <person name="Su P."/>
            <person name="Kiefer A.F."/>
            <person name="Nichols A."/>
            <person name="Cepeda A.J."/>
            <person name="Yan W."/>
            <person name="Fan B."/>
            <person name="Jiang Y."/>
            <person name="Adhikari A."/>
            <person name="Zheng C.-J."/>
            <person name="Schuster L."/>
            <person name="Cowan T.M."/>
            <person name="Smanski M.J."/>
            <person name="Chevrette M.G."/>
            <person name="De Carvalho L.P.S."/>
            <person name="Shen B."/>
        </authorList>
    </citation>
    <scope>NUCLEOTIDE SEQUENCE [LARGE SCALE GENOMIC DNA]</scope>
    <source>
        <strain evidence="6 7">NPDC020863</strain>
    </source>
</reference>
<feature type="DNA-binding region" description="H-T-H motif" evidence="4">
    <location>
        <begin position="18"/>
        <end position="37"/>
    </location>
</feature>
<dbReference type="Pfam" id="PF16859">
    <property type="entry name" value="TetR_C_11"/>
    <property type="match status" value="1"/>
</dbReference>
<dbReference type="InterPro" id="IPR036271">
    <property type="entry name" value="Tet_transcr_reg_TetR-rel_C_sf"/>
</dbReference>
<proteinExistence type="predicted"/>
<gene>
    <name evidence="6" type="ORF">ACI2L5_27505</name>
</gene>
<dbReference type="Gene3D" id="1.10.357.10">
    <property type="entry name" value="Tetracycline Repressor, domain 2"/>
    <property type="match status" value="1"/>
</dbReference>
<evidence type="ECO:0000256" key="2">
    <source>
        <dbReference type="ARBA" id="ARBA00023125"/>
    </source>
</evidence>
<dbReference type="SUPFAM" id="SSF46689">
    <property type="entry name" value="Homeodomain-like"/>
    <property type="match status" value="1"/>
</dbReference>